<dbReference type="EMBL" id="BK015043">
    <property type="protein sequence ID" value="DAD88602.1"/>
    <property type="molecule type" value="Genomic_DNA"/>
</dbReference>
<protein>
    <submittedName>
        <fullName evidence="2">Uncharacterized protein</fullName>
    </submittedName>
</protein>
<name>A0A8S5N2U9_9CAUD</name>
<reference evidence="2" key="1">
    <citation type="journal article" date="2021" name="Proc. Natl. Acad. Sci. U.S.A.">
        <title>A Catalog of Tens of Thousands of Viruses from Human Metagenomes Reveals Hidden Associations with Chronic Diseases.</title>
        <authorList>
            <person name="Tisza M.J."/>
            <person name="Buck C.B."/>
        </authorList>
    </citation>
    <scope>NUCLEOTIDE SEQUENCE</scope>
    <source>
        <strain evidence="2">CtP4M4</strain>
    </source>
</reference>
<feature type="transmembrane region" description="Helical" evidence="1">
    <location>
        <begin position="29"/>
        <end position="46"/>
    </location>
</feature>
<sequence length="52" mass="6234">MGFSTQTFQGVGRHPRKRVPFRVENEHKILVIIMLVIIEQMFYNAIKVKYLR</sequence>
<proteinExistence type="predicted"/>
<keyword evidence="1" id="KW-1133">Transmembrane helix</keyword>
<evidence type="ECO:0000256" key="1">
    <source>
        <dbReference type="SAM" id="Phobius"/>
    </source>
</evidence>
<organism evidence="2">
    <name type="scientific">Myoviridae sp. ctP4M4</name>
    <dbReference type="NCBI Taxonomy" id="2826647"/>
    <lineage>
        <taxon>Viruses</taxon>
        <taxon>Duplodnaviria</taxon>
        <taxon>Heunggongvirae</taxon>
        <taxon>Uroviricota</taxon>
        <taxon>Caudoviricetes</taxon>
    </lineage>
</organism>
<accession>A0A8S5N2U9</accession>
<evidence type="ECO:0000313" key="2">
    <source>
        <dbReference type="EMBL" id="DAD88602.1"/>
    </source>
</evidence>
<keyword evidence="1" id="KW-0472">Membrane</keyword>
<keyword evidence="1" id="KW-0812">Transmembrane</keyword>